<protein>
    <submittedName>
        <fullName evidence="1">Uncharacterized protein</fullName>
    </submittedName>
</protein>
<sequence length="183" mass="20621">MNSLFTLSLLLTTIQTPLVGQLFLQEPAVEYYFTRESGTVTAVKDFEIGNLVKKGDALLNIEPAANDASDKVIMANTNGYIEYINERVNTKSPVVAGDLLLKLSSNYVLGNYYLDKSYELSGLPRYLWLCLKTKPIKFKVDSVLKDRLLISIELGQILYSELVKLPELNQMQLFTEKNICVSK</sequence>
<evidence type="ECO:0000313" key="1">
    <source>
        <dbReference type="EMBL" id="KKE82347.1"/>
    </source>
</evidence>
<organism evidence="1 2">
    <name type="scientific">Pseudoalteromonas luteoviolacea S4054</name>
    <dbReference type="NCBI Taxonomy" id="1129367"/>
    <lineage>
        <taxon>Bacteria</taxon>
        <taxon>Pseudomonadati</taxon>
        <taxon>Pseudomonadota</taxon>
        <taxon>Gammaproteobacteria</taxon>
        <taxon>Alteromonadales</taxon>
        <taxon>Pseudoalteromonadaceae</taxon>
        <taxon>Pseudoalteromonas</taxon>
    </lineage>
</organism>
<dbReference type="EMBL" id="AUXW01000165">
    <property type="protein sequence ID" value="KKE82347.1"/>
    <property type="molecule type" value="Genomic_DNA"/>
</dbReference>
<accession>A0A0F6A810</accession>
<proteinExistence type="predicted"/>
<dbReference type="Proteomes" id="UP000033434">
    <property type="component" value="Unassembled WGS sequence"/>
</dbReference>
<evidence type="ECO:0000313" key="2">
    <source>
        <dbReference type="Proteomes" id="UP000033434"/>
    </source>
</evidence>
<gene>
    <name evidence="1" type="ORF">N479_01855</name>
</gene>
<dbReference type="PATRIC" id="fig|1129367.4.peg.3711"/>
<comment type="caution">
    <text evidence="1">The sequence shown here is derived from an EMBL/GenBank/DDBJ whole genome shotgun (WGS) entry which is preliminary data.</text>
</comment>
<dbReference type="RefSeq" id="WP_046357196.1">
    <property type="nucleotide sequence ID" value="NZ_AUXW01000165.1"/>
</dbReference>
<name>A0A0F6A810_9GAMM</name>
<dbReference type="AlphaFoldDB" id="A0A0F6A810"/>
<reference evidence="1 2" key="1">
    <citation type="journal article" date="2015" name="BMC Genomics">
        <title>Genome mining reveals unlocked bioactive potential of marine Gram-negative bacteria.</title>
        <authorList>
            <person name="Machado H."/>
            <person name="Sonnenschein E.C."/>
            <person name="Melchiorsen J."/>
            <person name="Gram L."/>
        </authorList>
    </citation>
    <scope>NUCLEOTIDE SEQUENCE [LARGE SCALE GENOMIC DNA]</scope>
    <source>
        <strain evidence="1 2">S4054</strain>
    </source>
</reference>